<comment type="caution">
    <text evidence="2">The sequence shown here is derived from an EMBL/GenBank/DDBJ whole genome shotgun (WGS) entry which is preliminary data.</text>
</comment>
<accession>A0ABV7JAD6</accession>
<gene>
    <name evidence="2" type="ORF">ACFODZ_12570</name>
</gene>
<name>A0ABV7JAD6_9GAMM</name>
<keyword evidence="1" id="KW-0812">Transmembrane</keyword>
<sequence>MKLKVFQVIARYLLGLFYLIGAIDGGMYLFLDMEMAPKPDDAFFTGLIQTTYFWALMKFIQLLGAVSLLFNYKPALGFALLLPVTSVLFLYYLFELHWYLMAIFLLVTSSLLFHLYSKSYRHLTEKY</sequence>
<feature type="transmembrane region" description="Helical" evidence="1">
    <location>
        <begin position="75"/>
        <end position="92"/>
    </location>
</feature>
<proteinExistence type="predicted"/>
<keyword evidence="1" id="KW-0472">Membrane</keyword>
<evidence type="ECO:0008006" key="4">
    <source>
        <dbReference type="Google" id="ProtNLM"/>
    </source>
</evidence>
<reference evidence="3" key="1">
    <citation type="journal article" date="2019" name="Int. J. Syst. Evol. Microbiol.">
        <title>The Global Catalogue of Microorganisms (GCM) 10K type strain sequencing project: providing services to taxonomists for standard genome sequencing and annotation.</title>
        <authorList>
            <consortium name="The Broad Institute Genomics Platform"/>
            <consortium name="The Broad Institute Genome Sequencing Center for Infectious Disease"/>
            <person name="Wu L."/>
            <person name="Ma J."/>
        </authorList>
    </citation>
    <scope>NUCLEOTIDE SEQUENCE [LARGE SCALE GENOMIC DNA]</scope>
    <source>
        <strain evidence="3">KCTC 42953</strain>
    </source>
</reference>
<feature type="transmembrane region" description="Helical" evidence="1">
    <location>
        <begin position="98"/>
        <end position="116"/>
    </location>
</feature>
<feature type="transmembrane region" description="Helical" evidence="1">
    <location>
        <begin position="51"/>
        <end position="70"/>
    </location>
</feature>
<protein>
    <recommendedName>
        <fullName evidence="4">DoxX family protein</fullName>
    </recommendedName>
</protein>
<keyword evidence="3" id="KW-1185">Reference proteome</keyword>
<feature type="transmembrane region" description="Helical" evidence="1">
    <location>
        <begin position="12"/>
        <end position="31"/>
    </location>
</feature>
<dbReference type="RefSeq" id="WP_157893035.1">
    <property type="nucleotide sequence ID" value="NZ_JBHRTS010000006.1"/>
</dbReference>
<evidence type="ECO:0000313" key="3">
    <source>
        <dbReference type="Proteomes" id="UP001595533"/>
    </source>
</evidence>
<dbReference type="EMBL" id="JBHRTS010000006">
    <property type="protein sequence ID" value="MFC3195078.1"/>
    <property type="molecule type" value="Genomic_DNA"/>
</dbReference>
<keyword evidence="1" id="KW-1133">Transmembrane helix</keyword>
<organism evidence="2 3">
    <name type="scientific">Marinicella sediminis</name>
    <dbReference type="NCBI Taxonomy" id="1792834"/>
    <lineage>
        <taxon>Bacteria</taxon>
        <taxon>Pseudomonadati</taxon>
        <taxon>Pseudomonadota</taxon>
        <taxon>Gammaproteobacteria</taxon>
        <taxon>Lysobacterales</taxon>
        <taxon>Marinicellaceae</taxon>
        <taxon>Marinicella</taxon>
    </lineage>
</organism>
<evidence type="ECO:0000313" key="2">
    <source>
        <dbReference type="EMBL" id="MFC3195078.1"/>
    </source>
</evidence>
<dbReference type="Proteomes" id="UP001595533">
    <property type="component" value="Unassembled WGS sequence"/>
</dbReference>
<evidence type="ECO:0000256" key="1">
    <source>
        <dbReference type="SAM" id="Phobius"/>
    </source>
</evidence>